<dbReference type="OrthoDB" id="1419995at2"/>
<sequence>MSKPLLLSLFICVLIISCTKTVTETVTNTVIKKEIVYLQKRDDTLMRVKLPKKNGDLYQFKILKNDTIFRAEKDSTRYKPSFERFDSIHNVKATFENKHINVERHDEYIQVAETKNIVSKNTAGLAFKYVLKRLTQRYQDYKVSGLAGTKHNLQFFRPENLKNPAYELNFYTDALRIYEKEGYLLTTIFGCCTSLPIYQIFDFKGKFIFNSNNLIKRINTEYGHYLISVLKNEVYDHITVVIQDKHQSKQYITLSDEIHNYEFGANYQLKINDRKKIEKVDYDKPLETYNLKSLDDLEIWIPFGKADTLKIPFKNEKAFGVDYPQVKVTLQKHKKPAN</sequence>
<dbReference type="RefSeq" id="WP_108113893.1">
    <property type="nucleotide sequence ID" value="NZ_QBKT01000002.1"/>
</dbReference>
<feature type="chain" id="PRO_5015756240" evidence="1">
    <location>
        <begin position="23"/>
        <end position="338"/>
    </location>
</feature>
<keyword evidence="3" id="KW-1185">Reference proteome</keyword>
<accession>A0A2T6C3N3</accession>
<keyword evidence="1" id="KW-0732">Signal</keyword>
<gene>
    <name evidence="2" type="ORF">C8N46_102315</name>
</gene>
<evidence type="ECO:0000256" key="1">
    <source>
        <dbReference type="SAM" id="SignalP"/>
    </source>
</evidence>
<evidence type="ECO:0000313" key="2">
    <source>
        <dbReference type="EMBL" id="PTX62914.1"/>
    </source>
</evidence>
<name>A0A2T6C3N3_9FLAO</name>
<proteinExistence type="predicted"/>
<evidence type="ECO:0000313" key="3">
    <source>
        <dbReference type="Proteomes" id="UP000244090"/>
    </source>
</evidence>
<organism evidence="2 3">
    <name type="scientific">Kordia periserrulae</name>
    <dbReference type="NCBI Taxonomy" id="701523"/>
    <lineage>
        <taxon>Bacteria</taxon>
        <taxon>Pseudomonadati</taxon>
        <taxon>Bacteroidota</taxon>
        <taxon>Flavobacteriia</taxon>
        <taxon>Flavobacteriales</taxon>
        <taxon>Flavobacteriaceae</taxon>
        <taxon>Kordia</taxon>
    </lineage>
</organism>
<protein>
    <submittedName>
        <fullName evidence="2">Uncharacterized protein</fullName>
    </submittedName>
</protein>
<dbReference type="AlphaFoldDB" id="A0A2T6C3N3"/>
<feature type="signal peptide" evidence="1">
    <location>
        <begin position="1"/>
        <end position="22"/>
    </location>
</feature>
<dbReference type="Proteomes" id="UP000244090">
    <property type="component" value="Unassembled WGS sequence"/>
</dbReference>
<dbReference type="PROSITE" id="PS51257">
    <property type="entry name" value="PROKAR_LIPOPROTEIN"/>
    <property type="match status" value="1"/>
</dbReference>
<comment type="caution">
    <text evidence="2">The sequence shown here is derived from an EMBL/GenBank/DDBJ whole genome shotgun (WGS) entry which is preliminary data.</text>
</comment>
<reference evidence="2 3" key="1">
    <citation type="submission" date="2018-04" db="EMBL/GenBank/DDBJ databases">
        <title>Genomic Encyclopedia of Archaeal and Bacterial Type Strains, Phase II (KMG-II): from individual species to whole genera.</title>
        <authorList>
            <person name="Goeker M."/>
        </authorList>
    </citation>
    <scope>NUCLEOTIDE SEQUENCE [LARGE SCALE GENOMIC DNA]</scope>
    <source>
        <strain evidence="2 3">DSM 25731</strain>
    </source>
</reference>
<dbReference type="EMBL" id="QBKT01000002">
    <property type="protein sequence ID" value="PTX62914.1"/>
    <property type="molecule type" value="Genomic_DNA"/>
</dbReference>